<feature type="transmembrane region" description="Helical" evidence="1">
    <location>
        <begin position="20"/>
        <end position="37"/>
    </location>
</feature>
<dbReference type="Gene3D" id="2.30.110.10">
    <property type="entry name" value="Electron Transport, Fmn-binding Protein, Chain A"/>
    <property type="match status" value="1"/>
</dbReference>
<evidence type="ECO:0000256" key="1">
    <source>
        <dbReference type="SAM" id="Phobius"/>
    </source>
</evidence>
<name>A0A653CFT7_CALMS</name>
<proteinExistence type="predicted"/>
<keyword evidence="1" id="KW-1133">Transmembrane helix</keyword>
<dbReference type="GO" id="GO:0005737">
    <property type="term" value="C:cytoplasm"/>
    <property type="evidence" value="ECO:0007669"/>
    <property type="project" value="UniProtKB-ARBA"/>
</dbReference>
<reference evidence="3 4" key="1">
    <citation type="submission" date="2019-01" db="EMBL/GenBank/DDBJ databases">
        <authorList>
            <person name="Sayadi A."/>
        </authorList>
    </citation>
    <scope>NUCLEOTIDE SEQUENCE [LARGE SCALE GENOMIC DNA]</scope>
</reference>
<evidence type="ECO:0000259" key="2">
    <source>
        <dbReference type="Pfam" id="PF13883"/>
    </source>
</evidence>
<dbReference type="AlphaFoldDB" id="A0A653CFT7"/>
<dbReference type="Pfam" id="PF13883">
    <property type="entry name" value="CREG_beta-barrel"/>
    <property type="match status" value="1"/>
</dbReference>
<dbReference type="PANTHER" id="PTHR13343">
    <property type="entry name" value="CREG1 PROTEIN"/>
    <property type="match status" value="1"/>
</dbReference>
<dbReference type="Proteomes" id="UP000410492">
    <property type="component" value="Unassembled WGS sequence"/>
</dbReference>
<dbReference type="InterPro" id="IPR055343">
    <property type="entry name" value="CREG_beta-barrel"/>
</dbReference>
<feature type="domain" description="CREG-like beta-barrel" evidence="2">
    <location>
        <begin position="44"/>
        <end position="204"/>
    </location>
</feature>
<evidence type="ECO:0000313" key="4">
    <source>
        <dbReference type="Proteomes" id="UP000410492"/>
    </source>
</evidence>
<protein>
    <recommendedName>
        <fullName evidence="2">CREG-like beta-barrel domain-containing protein</fullName>
    </recommendedName>
</protein>
<sequence length="229" mass="25648">MVFDFQKLQQGNGWGGMGHVQLVLIPILILYATCMNVEAVKDDVMARYVLHNTDWVSLGTIAVDDSIKGYPFVNMKSHVDGPKDGSNGNIYLYLTDLDIASRNMKVNDKVSVMATMAGTDYCKSKNYNAQDPRCPKVTITGKVVRLEKSDPEYKMAKESLFTKYPVMATWPPNHFFFVAKIVPEEVRVMHELTGMVKVDMKDYLNASPNDFQDDASKLSEAAKNGANFN</sequence>
<keyword evidence="1" id="KW-0472">Membrane</keyword>
<evidence type="ECO:0000313" key="3">
    <source>
        <dbReference type="EMBL" id="VEN46795.1"/>
    </source>
</evidence>
<organism evidence="3 4">
    <name type="scientific">Callosobruchus maculatus</name>
    <name type="common">Southern cowpea weevil</name>
    <name type="synonym">Pulse bruchid</name>
    <dbReference type="NCBI Taxonomy" id="64391"/>
    <lineage>
        <taxon>Eukaryota</taxon>
        <taxon>Metazoa</taxon>
        <taxon>Ecdysozoa</taxon>
        <taxon>Arthropoda</taxon>
        <taxon>Hexapoda</taxon>
        <taxon>Insecta</taxon>
        <taxon>Pterygota</taxon>
        <taxon>Neoptera</taxon>
        <taxon>Endopterygota</taxon>
        <taxon>Coleoptera</taxon>
        <taxon>Polyphaga</taxon>
        <taxon>Cucujiformia</taxon>
        <taxon>Chrysomeloidea</taxon>
        <taxon>Chrysomelidae</taxon>
        <taxon>Bruchinae</taxon>
        <taxon>Bruchini</taxon>
        <taxon>Callosobruchus</taxon>
    </lineage>
</organism>
<keyword evidence="1" id="KW-0812">Transmembrane</keyword>
<accession>A0A653CFT7</accession>
<dbReference type="SUPFAM" id="SSF50475">
    <property type="entry name" value="FMN-binding split barrel"/>
    <property type="match status" value="1"/>
</dbReference>
<dbReference type="InterPro" id="IPR012349">
    <property type="entry name" value="Split_barrel_FMN-bd"/>
</dbReference>
<dbReference type="GO" id="GO:0005615">
    <property type="term" value="C:extracellular space"/>
    <property type="evidence" value="ECO:0007669"/>
    <property type="project" value="TreeGrafter"/>
</dbReference>
<dbReference type="OrthoDB" id="46836at2759"/>
<keyword evidence="4" id="KW-1185">Reference proteome</keyword>
<gene>
    <name evidence="3" type="ORF">CALMAC_LOCUS8779</name>
</gene>
<dbReference type="PANTHER" id="PTHR13343:SF17">
    <property type="entry name" value="CELLULAR REPRESSOR OF E1A-STIMULATED GENES, ISOFORM A"/>
    <property type="match status" value="1"/>
</dbReference>
<dbReference type="EMBL" id="CAACVG010007739">
    <property type="protein sequence ID" value="VEN46795.1"/>
    <property type="molecule type" value="Genomic_DNA"/>
</dbReference>